<dbReference type="Proteomes" id="UP000604381">
    <property type="component" value="Unassembled WGS sequence"/>
</dbReference>
<dbReference type="AlphaFoldDB" id="A0A930UH36"/>
<feature type="region of interest" description="Disordered" evidence="1">
    <location>
        <begin position="46"/>
        <end position="66"/>
    </location>
</feature>
<keyword evidence="3" id="KW-1185">Reference proteome</keyword>
<evidence type="ECO:0000313" key="3">
    <source>
        <dbReference type="Proteomes" id="UP000604381"/>
    </source>
</evidence>
<gene>
    <name evidence="2" type="ORF">ISN26_06190</name>
</gene>
<dbReference type="EMBL" id="JADHEI010000046">
    <property type="protein sequence ID" value="MBF2735646.1"/>
    <property type="molecule type" value="Genomic_DNA"/>
</dbReference>
<name>A0A930UH36_9GAMM</name>
<accession>A0A930UH36</accession>
<comment type="caution">
    <text evidence="2">The sequence shown here is derived from an EMBL/GenBank/DDBJ whole genome shotgun (WGS) entry which is preliminary data.</text>
</comment>
<sequence>MKPRGRKEYTETVAEAIGRSFATLGISPLIGIFRSAMADFRIAFNLPPKEKSDERPAQGKSGQLSACEREWDGPLMGRDECGESAADAIGRSVSTLALSSESSGPRWRISG</sequence>
<evidence type="ECO:0000313" key="2">
    <source>
        <dbReference type="EMBL" id="MBF2735646.1"/>
    </source>
</evidence>
<organism evidence="2 3">
    <name type="scientific">Candidatus Amphirhobacter heronislandensis</name>
    <dbReference type="NCBI Taxonomy" id="1732024"/>
    <lineage>
        <taxon>Bacteria</taxon>
        <taxon>Pseudomonadati</taxon>
        <taxon>Pseudomonadota</taxon>
        <taxon>Gammaproteobacteria</taxon>
        <taxon>Candidatus Tethybacterales</taxon>
        <taxon>Candidatus Tethybacteraceae</taxon>
        <taxon>Candidatus Amphirhobacter</taxon>
    </lineage>
</organism>
<feature type="compositionally biased region" description="Basic and acidic residues" evidence="1">
    <location>
        <begin position="48"/>
        <end position="57"/>
    </location>
</feature>
<protein>
    <submittedName>
        <fullName evidence="2">Uncharacterized protein</fullName>
    </submittedName>
</protein>
<proteinExistence type="predicted"/>
<evidence type="ECO:0000256" key="1">
    <source>
        <dbReference type="SAM" id="MobiDB-lite"/>
    </source>
</evidence>
<reference evidence="2" key="1">
    <citation type="submission" date="2020-10" db="EMBL/GenBank/DDBJ databases">
        <title>An improved Amphimedon queenslandica hologenome assembly reveals how three proteobacterial symbionts can extend the metabolic phenotypic of their marine sponge host.</title>
        <authorList>
            <person name="Degnan B."/>
            <person name="Degnan S."/>
            <person name="Xiang X."/>
        </authorList>
    </citation>
    <scope>NUCLEOTIDE SEQUENCE</scope>
    <source>
        <strain evidence="2">AqS2</strain>
    </source>
</reference>